<name>A0A561S9C1_9ACTN</name>
<dbReference type="AlphaFoldDB" id="A0A561S9C1"/>
<dbReference type="Gene3D" id="1.10.10.60">
    <property type="entry name" value="Homeodomain-like"/>
    <property type="match status" value="1"/>
</dbReference>
<comment type="caution">
    <text evidence="7">The sequence shown here is derived from an EMBL/GenBank/DDBJ whole genome shotgun (WGS) entry which is preliminary data.</text>
</comment>
<dbReference type="Proteomes" id="UP000317940">
    <property type="component" value="Unassembled WGS sequence"/>
</dbReference>
<keyword evidence="8" id="KW-1185">Reference proteome</keyword>
<dbReference type="InterPro" id="IPR009057">
    <property type="entry name" value="Homeodomain-like_sf"/>
</dbReference>
<dbReference type="SUPFAM" id="SSF46689">
    <property type="entry name" value="Homeodomain-like"/>
    <property type="match status" value="1"/>
</dbReference>
<evidence type="ECO:0000259" key="6">
    <source>
        <dbReference type="PROSITE" id="PS50977"/>
    </source>
</evidence>
<dbReference type="PANTHER" id="PTHR30055">
    <property type="entry name" value="HTH-TYPE TRANSCRIPTIONAL REGULATOR RUTR"/>
    <property type="match status" value="1"/>
</dbReference>
<evidence type="ECO:0000256" key="1">
    <source>
        <dbReference type="ARBA" id="ARBA00023015"/>
    </source>
</evidence>
<dbReference type="InterPro" id="IPR041347">
    <property type="entry name" value="MftR_C"/>
</dbReference>
<accession>A0A561S9C1</accession>
<dbReference type="RefSeq" id="WP_145911668.1">
    <property type="nucleotide sequence ID" value="NZ_BAAAMZ010000028.1"/>
</dbReference>
<evidence type="ECO:0000313" key="7">
    <source>
        <dbReference type="EMBL" id="TWF71454.1"/>
    </source>
</evidence>
<dbReference type="GO" id="GO:0000976">
    <property type="term" value="F:transcription cis-regulatory region binding"/>
    <property type="evidence" value="ECO:0007669"/>
    <property type="project" value="TreeGrafter"/>
</dbReference>
<dbReference type="PANTHER" id="PTHR30055:SF238">
    <property type="entry name" value="MYCOFACTOCIN BIOSYNTHESIS TRANSCRIPTIONAL REGULATOR MFTR-RELATED"/>
    <property type="match status" value="1"/>
</dbReference>
<dbReference type="PROSITE" id="PS50977">
    <property type="entry name" value="HTH_TETR_2"/>
    <property type="match status" value="1"/>
</dbReference>
<reference evidence="7 8" key="1">
    <citation type="submission" date="2019-06" db="EMBL/GenBank/DDBJ databases">
        <title>Sequencing the genomes of 1000 actinobacteria strains.</title>
        <authorList>
            <person name="Klenk H.-P."/>
        </authorList>
    </citation>
    <scope>NUCLEOTIDE SEQUENCE [LARGE SCALE GENOMIC DNA]</scope>
    <source>
        <strain evidence="7 8">DSM 44826</strain>
    </source>
</reference>
<keyword evidence="3" id="KW-0804">Transcription</keyword>
<dbReference type="GO" id="GO:0003700">
    <property type="term" value="F:DNA-binding transcription factor activity"/>
    <property type="evidence" value="ECO:0007669"/>
    <property type="project" value="TreeGrafter"/>
</dbReference>
<protein>
    <submittedName>
        <fullName evidence="7">TetR family transcriptional regulator</fullName>
    </submittedName>
</protein>
<gene>
    <name evidence="7" type="ORF">FHX73_1984</name>
</gene>
<keyword evidence="2 4" id="KW-0238">DNA-binding</keyword>
<dbReference type="InterPro" id="IPR001647">
    <property type="entry name" value="HTH_TetR"/>
</dbReference>
<evidence type="ECO:0000256" key="5">
    <source>
        <dbReference type="SAM" id="MobiDB-lite"/>
    </source>
</evidence>
<proteinExistence type="predicted"/>
<dbReference type="Pfam" id="PF17754">
    <property type="entry name" value="TetR_C_14"/>
    <property type="match status" value="1"/>
</dbReference>
<evidence type="ECO:0000256" key="4">
    <source>
        <dbReference type="PROSITE-ProRule" id="PRU00335"/>
    </source>
</evidence>
<organism evidence="7 8">
    <name type="scientific">Kitasatospora viridis</name>
    <dbReference type="NCBI Taxonomy" id="281105"/>
    <lineage>
        <taxon>Bacteria</taxon>
        <taxon>Bacillati</taxon>
        <taxon>Actinomycetota</taxon>
        <taxon>Actinomycetes</taxon>
        <taxon>Kitasatosporales</taxon>
        <taxon>Streptomycetaceae</taxon>
        <taxon>Kitasatospora</taxon>
    </lineage>
</organism>
<feature type="domain" description="HTH tetR-type" evidence="6">
    <location>
        <begin position="27"/>
        <end position="87"/>
    </location>
</feature>
<evidence type="ECO:0000256" key="3">
    <source>
        <dbReference type="ARBA" id="ARBA00023163"/>
    </source>
</evidence>
<feature type="region of interest" description="Disordered" evidence="5">
    <location>
        <begin position="1"/>
        <end position="27"/>
    </location>
</feature>
<dbReference type="EMBL" id="VIWT01000009">
    <property type="protein sequence ID" value="TWF71454.1"/>
    <property type="molecule type" value="Genomic_DNA"/>
</dbReference>
<feature type="DNA-binding region" description="H-T-H motif" evidence="4">
    <location>
        <begin position="50"/>
        <end position="69"/>
    </location>
</feature>
<dbReference type="Pfam" id="PF00440">
    <property type="entry name" value="TetR_N"/>
    <property type="match status" value="1"/>
</dbReference>
<dbReference type="Gene3D" id="1.10.357.10">
    <property type="entry name" value="Tetracycline Repressor, domain 2"/>
    <property type="match status" value="1"/>
</dbReference>
<dbReference type="OrthoDB" id="8688418at2"/>
<evidence type="ECO:0000313" key="8">
    <source>
        <dbReference type="Proteomes" id="UP000317940"/>
    </source>
</evidence>
<keyword evidence="1" id="KW-0805">Transcription regulation</keyword>
<dbReference type="InterPro" id="IPR050109">
    <property type="entry name" value="HTH-type_TetR-like_transc_reg"/>
</dbReference>
<evidence type="ECO:0000256" key="2">
    <source>
        <dbReference type="ARBA" id="ARBA00023125"/>
    </source>
</evidence>
<sequence length="216" mass="22810">MAPTDEDHAPGTPSTPSQQGLRERKKRETRVALSQAAIRLCVLHGWANVTVDQIAAEANVSVRTFRNYFAGKAEAIAASHLERMLRVGDDLLARPAGEPLWDALLHAVLNQFAPPGSSSPQNERWAEGVRLMLAEPALAGEIVKANATAQQELATAIARRTGTDPERDVYPKLVAAVVGAANGVAVEHSLRPGAAQPLGAVLAQVFDQVAAGLPAP</sequence>